<evidence type="ECO:0000313" key="1">
    <source>
        <dbReference type="EMBL" id="TQR28991.1"/>
    </source>
</evidence>
<dbReference type="InterPro" id="IPR007814">
    <property type="entry name" value="PaaA_PaaC"/>
</dbReference>
<dbReference type="AlphaFoldDB" id="A0A544UA18"/>
<organism evidence="1 2">
    <name type="scientific">Lysinibacillus sphaericus</name>
    <name type="common">Bacillus sphaericus</name>
    <dbReference type="NCBI Taxonomy" id="1421"/>
    <lineage>
        <taxon>Bacteria</taxon>
        <taxon>Bacillati</taxon>
        <taxon>Bacillota</taxon>
        <taxon>Bacilli</taxon>
        <taxon>Bacillales</taxon>
        <taxon>Bacillaceae</taxon>
        <taxon>Lysinibacillus</taxon>
    </lineage>
</organism>
<protein>
    <submittedName>
        <fullName evidence="1">Phenylacetate-CoA oxygenase subunit PaaI</fullName>
    </submittedName>
</protein>
<dbReference type="InterPro" id="IPR011882">
    <property type="entry name" value="PaaC"/>
</dbReference>
<evidence type="ECO:0000313" key="2">
    <source>
        <dbReference type="Proteomes" id="UP000317944"/>
    </source>
</evidence>
<comment type="caution">
    <text evidence="1">The sequence shown here is derived from an EMBL/GenBank/DDBJ whole genome shotgun (WGS) entry which is preliminary data.</text>
</comment>
<dbReference type="Gene3D" id="1.20.1260.10">
    <property type="match status" value="1"/>
</dbReference>
<dbReference type="GO" id="GO:0005829">
    <property type="term" value="C:cytosol"/>
    <property type="evidence" value="ECO:0007669"/>
    <property type="project" value="TreeGrafter"/>
</dbReference>
<dbReference type="PANTHER" id="PTHR30458:SF0">
    <property type="entry name" value="1,2-PHENYLACETYL-COA EPOXIDASE, SUBUNIT C"/>
    <property type="match status" value="1"/>
</dbReference>
<proteinExistence type="predicted"/>
<dbReference type="PIRSF" id="PIRSF037834">
    <property type="entry name" value="PA_CoA_Oase3"/>
    <property type="match status" value="1"/>
</dbReference>
<dbReference type="EMBL" id="SADV01000021">
    <property type="protein sequence ID" value="TQR28991.1"/>
    <property type="molecule type" value="Genomic_DNA"/>
</dbReference>
<name>A0A544UA18_LYSSH</name>
<dbReference type="InterPro" id="IPR012347">
    <property type="entry name" value="Ferritin-like"/>
</dbReference>
<dbReference type="SUPFAM" id="SSF47240">
    <property type="entry name" value="Ferritin-like"/>
    <property type="match status" value="1"/>
</dbReference>
<dbReference type="Proteomes" id="UP000317944">
    <property type="component" value="Unassembled WGS sequence"/>
</dbReference>
<gene>
    <name evidence="1" type="primary">paaI</name>
    <name evidence="1" type="ORF">C7Y47_19050</name>
</gene>
<dbReference type="GO" id="GO:0010124">
    <property type="term" value="P:phenylacetate catabolic process"/>
    <property type="evidence" value="ECO:0007669"/>
    <property type="project" value="InterPro"/>
</dbReference>
<reference evidence="1 2" key="1">
    <citation type="submission" date="2018-03" db="EMBL/GenBank/DDBJ databases">
        <title>Aerobic endospore-forming bacteria genome sequencing and assembly.</title>
        <authorList>
            <person name="Cavalcante D.A."/>
            <person name="Driks A."/>
            <person name="Putonti C."/>
            <person name="De-Souza M.T."/>
        </authorList>
    </citation>
    <scope>NUCLEOTIDE SEQUENCE [LARGE SCALE GENOMIC DNA]</scope>
    <source>
        <strain evidence="1 2">SDF0037</strain>
    </source>
</reference>
<dbReference type="InterPro" id="IPR009078">
    <property type="entry name" value="Ferritin-like_SF"/>
</dbReference>
<sequence length="266" mass="29967">MTNEVTPEYKKAVLTVLYQLADDDYLFSYRGSEWLGLAPHIEEDVAFSSITQDTMGHAKLYYTLLAELGEGAADSLAQLRPKEERFNSLLVERPNGEGYYKDAPNYDWGYTVARNFVYTTAKKAKIDALKASSYTPIREVAVKISTELYYHQMHWTTWFTQLCTATEESRSRMMKALQEVIKDTGDLLSLGSTAAHITACELIESEAVIKERWLAIVTPTFEAVEIAIPVLPEPIINGRNGQHTNDLTSAIETMSEVYRSDLAASW</sequence>
<accession>A0A544UA18</accession>
<dbReference type="PANTHER" id="PTHR30458">
    <property type="entry name" value="PHENYLACETIC ACID DEGRADATION PROTEIN PAA"/>
    <property type="match status" value="1"/>
</dbReference>
<dbReference type="NCBIfam" id="TIGR02158">
    <property type="entry name" value="PA_CoA_Oxy3"/>
    <property type="match status" value="1"/>
</dbReference>
<dbReference type="InterPro" id="IPR052703">
    <property type="entry name" value="Aromatic_CoA_ox/epox"/>
</dbReference>
<dbReference type="OrthoDB" id="9789947at2"/>
<dbReference type="RefSeq" id="WP_142510192.1">
    <property type="nucleotide sequence ID" value="NZ_SADV01000021.1"/>
</dbReference>
<dbReference type="Pfam" id="PF05138">
    <property type="entry name" value="PaaA_PaaC"/>
    <property type="match status" value="1"/>
</dbReference>